<evidence type="ECO:0000256" key="1">
    <source>
        <dbReference type="SAM" id="MobiDB-lite"/>
    </source>
</evidence>
<feature type="region of interest" description="Disordered" evidence="1">
    <location>
        <begin position="18"/>
        <end position="66"/>
    </location>
</feature>
<evidence type="ECO:0000313" key="3">
    <source>
        <dbReference type="Proteomes" id="UP001374584"/>
    </source>
</evidence>
<accession>A0AAN9MB13</accession>
<dbReference type="EMBL" id="JAYMYR010000008">
    <property type="protein sequence ID" value="KAK7348128.1"/>
    <property type="molecule type" value="Genomic_DNA"/>
</dbReference>
<comment type="caution">
    <text evidence="2">The sequence shown here is derived from an EMBL/GenBank/DDBJ whole genome shotgun (WGS) entry which is preliminary data.</text>
</comment>
<protein>
    <submittedName>
        <fullName evidence="2">Uncharacterized protein</fullName>
    </submittedName>
</protein>
<evidence type="ECO:0000313" key="2">
    <source>
        <dbReference type="EMBL" id="KAK7348128.1"/>
    </source>
</evidence>
<organism evidence="2 3">
    <name type="scientific">Phaseolus coccineus</name>
    <name type="common">Scarlet runner bean</name>
    <name type="synonym">Phaseolus multiflorus</name>
    <dbReference type="NCBI Taxonomy" id="3886"/>
    <lineage>
        <taxon>Eukaryota</taxon>
        <taxon>Viridiplantae</taxon>
        <taxon>Streptophyta</taxon>
        <taxon>Embryophyta</taxon>
        <taxon>Tracheophyta</taxon>
        <taxon>Spermatophyta</taxon>
        <taxon>Magnoliopsida</taxon>
        <taxon>eudicotyledons</taxon>
        <taxon>Gunneridae</taxon>
        <taxon>Pentapetalae</taxon>
        <taxon>rosids</taxon>
        <taxon>fabids</taxon>
        <taxon>Fabales</taxon>
        <taxon>Fabaceae</taxon>
        <taxon>Papilionoideae</taxon>
        <taxon>50 kb inversion clade</taxon>
        <taxon>NPAAA clade</taxon>
        <taxon>indigoferoid/millettioid clade</taxon>
        <taxon>Phaseoleae</taxon>
        <taxon>Phaseolus</taxon>
    </lineage>
</organism>
<keyword evidence="3" id="KW-1185">Reference proteome</keyword>
<dbReference type="Proteomes" id="UP001374584">
    <property type="component" value="Unassembled WGS sequence"/>
</dbReference>
<dbReference type="AlphaFoldDB" id="A0AAN9MB13"/>
<feature type="compositionally biased region" description="Basic and acidic residues" evidence="1">
    <location>
        <begin position="23"/>
        <end position="52"/>
    </location>
</feature>
<sequence>MDLLRTHQTIILFHYGPRPNVDLGKDDSQSPSFESKRREGSTKHAREMESHPNNDLGQDDSDGVTNAQSNWKNQIICFEKGILKNRGKQRHVVTYCFK</sequence>
<gene>
    <name evidence="2" type="ORF">VNO80_22677</name>
</gene>
<proteinExistence type="predicted"/>
<name>A0AAN9MB13_PHACN</name>
<reference evidence="2 3" key="1">
    <citation type="submission" date="2024-01" db="EMBL/GenBank/DDBJ databases">
        <title>The genomes of 5 underutilized Papilionoideae crops provide insights into root nodulation and disease resistanc.</title>
        <authorList>
            <person name="Jiang F."/>
        </authorList>
    </citation>
    <scope>NUCLEOTIDE SEQUENCE [LARGE SCALE GENOMIC DNA]</scope>
    <source>
        <strain evidence="2">JINMINGXINNONG_FW02</strain>
        <tissue evidence="2">Leaves</tissue>
    </source>
</reference>